<sequence length="90" mass="10033">MFACSVLNGEIIVVAGGFTSCRRSISEAEKFLRVLSWDGRWPQGPIAVVEDVVYVLSHGVVYKEEDETWKMVASASEFKAEDWDGDGVFE</sequence>
<accession>A0ABC8M978</accession>
<evidence type="ECO:0000313" key="1">
    <source>
        <dbReference type="EMBL" id="CAH8392750.1"/>
    </source>
</evidence>
<name>A0ABC8M978_ERUVS</name>
<reference evidence="1 2" key="1">
    <citation type="submission" date="2022-03" db="EMBL/GenBank/DDBJ databases">
        <authorList>
            <person name="Macdonald S."/>
            <person name="Ahmed S."/>
            <person name="Newling K."/>
        </authorList>
    </citation>
    <scope>NUCLEOTIDE SEQUENCE [LARGE SCALE GENOMIC DNA]</scope>
</reference>
<dbReference type="AlphaFoldDB" id="A0ABC8M978"/>
<dbReference type="Proteomes" id="UP001642260">
    <property type="component" value="Unassembled WGS sequence"/>
</dbReference>
<comment type="caution">
    <text evidence="1">The sequence shown here is derived from an EMBL/GenBank/DDBJ whole genome shotgun (WGS) entry which is preliminary data.</text>
</comment>
<gene>
    <name evidence="1" type="ORF">ERUC_LOCUS45233</name>
</gene>
<protein>
    <submittedName>
        <fullName evidence="1">Uncharacterized protein</fullName>
    </submittedName>
</protein>
<evidence type="ECO:0000313" key="2">
    <source>
        <dbReference type="Proteomes" id="UP001642260"/>
    </source>
</evidence>
<proteinExistence type="predicted"/>
<keyword evidence="2" id="KW-1185">Reference proteome</keyword>
<organism evidence="1 2">
    <name type="scientific">Eruca vesicaria subsp. sativa</name>
    <name type="common">Garden rocket</name>
    <name type="synonym">Eruca sativa</name>
    <dbReference type="NCBI Taxonomy" id="29727"/>
    <lineage>
        <taxon>Eukaryota</taxon>
        <taxon>Viridiplantae</taxon>
        <taxon>Streptophyta</taxon>
        <taxon>Embryophyta</taxon>
        <taxon>Tracheophyta</taxon>
        <taxon>Spermatophyta</taxon>
        <taxon>Magnoliopsida</taxon>
        <taxon>eudicotyledons</taxon>
        <taxon>Gunneridae</taxon>
        <taxon>Pentapetalae</taxon>
        <taxon>rosids</taxon>
        <taxon>malvids</taxon>
        <taxon>Brassicales</taxon>
        <taxon>Brassicaceae</taxon>
        <taxon>Brassiceae</taxon>
        <taxon>Eruca</taxon>
    </lineage>
</organism>
<dbReference type="EMBL" id="CAKOAT010998335">
    <property type="protein sequence ID" value="CAH8392750.1"/>
    <property type="molecule type" value="Genomic_DNA"/>
</dbReference>